<sequence>MPVQLTLTCVGAMFALPFVILYLLRKPKPYVLFFLNFLINTVLVLAVVATYDWYLVQHLNSFDLNGDGIFSGPEINPQ</sequence>
<comment type="caution">
    <text evidence="2">The sequence shown here is derived from an EMBL/GenBank/DDBJ whole genome shotgun (WGS) entry which is preliminary data.</text>
</comment>
<name>A0AAE2ZMB3_9HYPH</name>
<feature type="transmembrane region" description="Helical" evidence="1">
    <location>
        <begin position="31"/>
        <end position="54"/>
    </location>
</feature>
<organism evidence="2 3">
    <name type="scientific">Flavimaribacter sediminis</name>
    <dbReference type="NCBI Taxonomy" id="2865987"/>
    <lineage>
        <taxon>Bacteria</taxon>
        <taxon>Pseudomonadati</taxon>
        <taxon>Pseudomonadota</taxon>
        <taxon>Alphaproteobacteria</taxon>
        <taxon>Hyphomicrobiales</taxon>
        <taxon>Rhizobiaceae</taxon>
        <taxon>Flavimaribacter</taxon>
    </lineage>
</organism>
<evidence type="ECO:0000313" key="2">
    <source>
        <dbReference type="EMBL" id="MBW8635927.1"/>
    </source>
</evidence>
<keyword evidence="1" id="KW-0472">Membrane</keyword>
<dbReference type="AlphaFoldDB" id="A0AAE2ZMB3"/>
<evidence type="ECO:0000313" key="3">
    <source>
        <dbReference type="Proteomes" id="UP001196509"/>
    </source>
</evidence>
<dbReference type="EMBL" id="JAICBX010000001">
    <property type="protein sequence ID" value="MBW8635927.1"/>
    <property type="molecule type" value="Genomic_DNA"/>
</dbReference>
<dbReference type="Proteomes" id="UP001196509">
    <property type="component" value="Unassembled WGS sequence"/>
</dbReference>
<evidence type="ECO:0000256" key="1">
    <source>
        <dbReference type="SAM" id="Phobius"/>
    </source>
</evidence>
<keyword evidence="1" id="KW-1133">Transmembrane helix</keyword>
<keyword evidence="3" id="KW-1185">Reference proteome</keyword>
<accession>A0AAE2ZMB3</accession>
<keyword evidence="1" id="KW-0812">Transmembrane</keyword>
<proteinExistence type="predicted"/>
<reference evidence="2" key="1">
    <citation type="submission" date="2021-08" db="EMBL/GenBank/DDBJ databases">
        <title>Hoeflea bacterium WL0058 sp. nov., isolated from the sediment.</title>
        <authorList>
            <person name="Wang L."/>
            <person name="Zhang D."/>
        </authorList>
    </citation>
    <scope>NUCLEOTIDE SEQUENCE</scope>
    <source>
        <strain evidence="2">WL0058</strain>
    </source>
</reference>
<feature type="transmembrane region" description="Helical" evidence="1">
    <location>
        <begin position="6"/>
        <end position="24"/>
    </location>
</feature>
<dbReference type="RefSeq" id="WP_220226644.1">
    <property type="nucleotide sequence ID" value="NZ_JAICBX010000001.1"/>
</dbReference>
<protein>
    <submittedName>
        <fullName evidence="2">Uncharacterized protein</fullName>
    </submittedName>
</protein>
<gene>
    <name evidence="2" type="ORF">K1W69_01925</name>
</gene>